<dbReference type="AlphaFoldDB" id="A0A1C3TWM2"/>
<name>A0A1C3TWM2_9BRAD</name>
<reference evidence="2 3" key="1">
    <citation type="submission" date="2016-08" db="EMBL/GenBank/DDBJ databases">
        <authorList>
            <person name="Seilhamer J.J."/>
        </authorList>
    </citation>
    <scope>NUCLEOTIDE SEQUENCE [LARGE SCALE GENOMIC DNA]</scope>
    <source>
        <strain evidence="2 3">CCBAU 10071</strain>
    </source>
</reference>
<proteinExistence type="predicted"/>
<protein>
    <submittedName>
        <fullName evidence="2">Uncharacterized protein</fullName>
    </submittedName>
</protein>
<feature type="region of interest" description="Disordered" evidence="1">
    <location>
        <begin position="1"/>
        <end position="61"/>
    </location>
</feature>
<dbReference type="Proteomes" id="UP000183174">
    <property type="component" value="Unassembled WGS sequence"/>
</dbReference>
<organism evidence="2 3">
    <name type="scientific">Bradyrhizobium yuanmingense</name>
    <dbReference type="NCBI Taxonomy" id="108015"/>
    <lineage>
        <taxon>Bacteria</taxon>
        <taxon>Pseudomonadati</taxon>
        <taxon>Pseudomonadota</taxon>
        <taxon>Alphaproteobacteria</taxon>
        <taxon>Hyphomicrobiales</taxon>
        <taxon>Nitrobacteraceae</taxon>
        <taxon>Bradyrhizobium</taxon>
    </lineage>
</organism>
<dbReference type="EMBL" id="FMAE01000001">
    <property type="protein sequence ID" value="SCB07621.1"/>
    <property type="molecule type" value="Genomic_DNA"/>
</dbReference>
<accession>A0A1C3TWM2</accession>
<evidence type="ECO:0000313" key="2">
    <source>
        <dbReference type="EMBL" id="SCB07621.1"/>
    </source>
</evidence>
<gene>
    <name evidence="2" type="ORF">GA0061099_1001132</name>
</gene>
<evidence type="ECO:0000313" key="3">
    <source>
        <dbReference type="Proteomes" id="UP000183174"/>
    </source>
</evidence>
<sequence>MSPDRAMTEVRSLSRSRERVGERVLPQWDNPQEEKALTRRFAPTSPASGRGCTEPVAIDST</sequence>
<evidence type="ECO:0000256" key="1">
    <source>
        <dbReference type="SAM" id="MobiDB-lite"/>
    </source>
</evidence>